<dbReference type="Proteomes" id="UP000192917">
    <property type="component" value="Unassembled WGS sequence"/>
</dbReference>
<reference evidence="1 2" key="1">
    <citation type="submission" date="2017-04" db="EMBL/GenBank/DDBJ databases">
        <authorList>
            <person name="Afonso C.L."/>
            <person name="Miller P.J."/>
            <person name="Scott M.A."/>
            <person name="Spackman E."/>
            <person name="Goraichik I."/>
            <person name="Dimitrov K.M."/>
            <person name="Suarez D.L."/>
            <person name="Swayne D.E."/>
        </authorList>
    </citation>
    <scope>NUCLEOTIDE SEQUENCE [LARGE SCALE GENOMIC DNA]</scope>
    <source>
        <strain evidence="1 2">USBA 355</strain>
    </source>
</reference>
<name>A0A1Y6BKJ5_9PROT</name>
<sequence length="129" mass="13349">MTADLPSGVQEGCLLLTVTLAGPTPPACAQLVAEKELEQGALSIRQRPDGSLEACLELRRADADASRIAISSCRLVTLAPSLCIAEVQWRAPDFLALCIDGTMVATTEAGRPVPAFLAIGACGSPAETD</sequence>
<dbReference type="RefSeq" id="WP_085122486.1">
    <property type="nucleotide sequence ID" value="NZ_FWZX01000006.1"/>
</dbReference>
<gene>
    <name evidence="1" type="ORF">SAMN05428998_10644</name>
</gene>
<accession>A0A1Y6BKJ5</accession>
<organism evidence="1 2">
    <name type="scientific">Tistlia consotensis USBA 355</name>
    <dbReference type="NCBI Taxonomy" id="560819"/>
    <lineage>
        <taxon>Bacteria</taxon>
        <taxon>Pseudomonadati</taxon>
        <taxon>Pseudomonadota</taxon>
        <taxon>Alphaproteobacteria</taxon>
        <taxon>Rhodospirillales</taxon>
        <taxon>Rhodovibrionaceae</taxon>
        <taxon>Tistlia</taxon>
    </lineage>
</organism>
<evidence type="ECO:0000313" key="1">
    <source>
        <dbReference type="EMBL" id="SMF16371.1"/>
    </source>
</evidence>
<protein>
    <submittedName>
        <fullName evidence="1">Uncharacterized protein</fullName>
    </submittedName>
</protein>
<dbReference type="AlphaFoldDB" id="A0A1Y6BKJ5"/>
<evidence type="ECO:0000313" key="2">
    <source>
        <dbReference type="Proteomes" id="UP000192917"/>
    </source>
</evidence>
<dbReference type="EMBL" id="FWZX01000006">
    <property type="protein sequence ID" value="SMF16371.1"/>
    <property type="molecule type" value="Genomic_DNA"/>
</dbReference>
<proteinExistence type="predicted"/>
<keyword evidence="2" id="KW-1185">Reference proteome</keyword>